<evidence type="ECO:0000256" key="5">
    <source>
        <dbReference type="PROSITE-ProRule" id="PRU00843"/>
    </source>
</evidence>
<reference evidence="9" key="1">
    <citation type="submission" date="2014-09" db="EMBL/GenBank/DDBJ databases">
        <authorList>
            <person name="Sharma Rahul"/>
            <person name="Thines Marco"/>
        </authorList>
    </citation>
    <scope>NUCLEOTIDE SEQUENCE [LARGE SCALE GENOMIC DNA]</scope>
</reference>
<dbReference type="PANTHER" id="PTHR11547">
    <property type="entry name" value="ARGININE OR CREATINE KINASE"/>
    <property type="match status" value="1"/>
</dbReference>
<dbReference type="GO" id="GO:0005524">
    <property type="term" value="F:ATP binding"/>
    <property type="evidence" value="ECO:0007669"/>
    <property type="project" value="UniProtKB-UniRule"/>
</dbReference>
<dbReference type="InterPro" id="IPR014746">
    <property type="entry name" value="Gln_synth/guanido_kin_cat_dom"/>
</dbReference>
<dbReference type="OrthoDB" id="430219at2759"/>
<comment type="similarity">
    <text evidence="5 6">Belongs to the ATP:guanido phosphotransferase family.</text>
</comment>
<keyword evidence="2 5" id="KW-0547">Nucleotide-binding</keyword>
<accession>A0A0N7L441</accession>
<keyword evidence="1 5" id="KW-0808">Transferase</keyword>
<keyword evidence="3 5" id="KW-0418">Kinase</keyword>
<organism evidence="8 9">
    <name type="scientific">Plasmopara halstedii</name>
    <name type="common">Downy mildew of sunflower</name>
    <dbReference type="NCBI Taxonomy" id="4781"/>
    <lineage>
        <taxon>Eukaryota</taxon>
        <taxon>Sar</taxon>
        <taxon>Stramenopiles</taxon>
        <taxon>Oomycota</taxon>
        <taxon>Peronosporomycetes</taxon>
        <taxon>Peronosporales</taxon>
        <taxon>Peronosporaceae</taxon>
        <taxon>Plasmopara</taxon>
    </lineage>
</organism>
<dbReference type="GeneID" id="36400453"/>
<evidence type="ECO:0000259" key="7">
    <source>
        <dbReference type="PROSITE" id="PS51510"/>
    </source>
</evidence>
<dbReference type="InterPro" id="IPR022415">
    <property type="entry name" value="ATP-guanido_PTrfase_AS"/>
</dbReference>
<dbReference type="PROSITE" id="PS51510">
    <property type="entry name" value="PHOSPHAGEN_KINASE_C"/>
    <property type="match status" value="1"/>
</dbReference>
<name>A0A0N7L441_PLAHL</name>
<dbReference type="GO" id="GO:0046314">
    <property type="term" value="P:phosphocreatine biosynthetic process"/>
    <property type="evidence" value="ECO:0007669"/>
    <property type="project" value="InterPro"/>
</dbReference>
<protein>
    <submittedName>
        <fullName evidence="8">Creatine kinase b</fullName>
    </submittedName>
</protein>
<dbReference type="Pfam" id="PF00217">
    <property type="entry name" value="ATP-gua_Ptrans"/>
    <property type="match status" value="1"/>
</dbReference>
<evidence type="ECO:0000256" key="4">
    <source>
        <dbReference type="ARBA" id="ARBA00022840"/>
    </source>
</evidence>
<feature type="binding site" evidence="5">
    <location>
        <position position="2"/>
    </location>
    <ligand>
        <name>ATP</name>
        <dbReference type="ChEBI" id="CHEBI:30616"/>
    </ligand>
</feature>
<evidence type="ECO:0000256" key="3">
    <source>
        <dbReference type="ARBA" id="ARBA00022777"/>
    </source>
</evidence>
<proteinExistence type="inferred from homology"/>
<feature type="binding site" evidence="5">
    <location>
        <begin position="58"/>
        <end position="62"/>
    </location>
    <ligand>
        <name>ATP</name>
        <dbReference type="ChEBI" id="CHEBI:30616"/>
    </ligand>
</feature>
<dbReference type="PROSITE" id="PS00112">
    <property type="entry name" value="PHOSPHAGEN_KINASE"/>
    <property type="match status" value="1"/>
</dbReference>
<dbReference type="AlphaFoldDB" id="A0A0N7L441"/>
<dbReference type="PANTHER" id="PTHR11547:SF38">
    <property type="entry name" value="ARGININE KINASE 1-RELATED"/>
    <property type="match status" value="1"/>
</dbReference>
<dbReference type="RefSeq" id="XP_024573988.1">
    <property type="nucleotide sequence ID" value="XM_024722964.1"/>
</dbReference>
<evidence type="ECO:0000256" key="2">
    <source>
        <dbReference type="ARBA" id="ARBA00022741"/>
    </source>
</evidence>
<sequence>MRVISMQSDGSIVGVFARWVKAVEAVEASIKANRYIFMHNEHLIFFGTCPSNLGTGLLCTPHGLQPRGSAGEHSAAVGGM</sequence>
<evidence type="ECO:0000313" key="9">
    <source>
        <dbReference type="Proteomes" id="UP000054928"/>
    </source>
</evidence>
<evidence type="ECO:0000256" key="6">
    <source>
        <dbReference type="RuleBase" id="RU000505"/>
    </source>
</evidence>
<dbReference type="Gene3D" id="3.30.590.10">
    <property type="entry name" value="Glutamine synthetase/guanido kinase, catalytic domain"/>
    <property type="match status" value="1"/>
</dbReference>
<dbReference type="GO" id="GO:0004111">
    <property type="term" value="F:creatine kinase activity"/>
    <property type="evidence" value="ECO:0007669"/>
    <property type="project" value="InterPro"/>
</dbReference>
<keyword evidence="9" id="KW-1185">Reference proteome</keyword>
<dbReference type="InterPro" id="IPR022414">
    <property type="entry name" value="ATP-guanido_PTrfase_cat"/>
</dbReference>
<dbReference type="GO" id="GO:0005615">
    <property type="term" value="C:extracellular space"/>
    <property type="evidence" value="ECO:0007669"/>
    <property type="project" value="TreeGrafter"/>
</dbReference>
<feature type="domain" description="Phosphagen kinase C-terminal" evidence="7">
    <location>
        <begin position="1"/>
        <end position="80"/>
    </location>
</feature>
<keyword evidence="4 5" id="KW-0067">ATP-binding</keyword>
<evidence type="ECO:0000256" key="1">
    <source>
        <dbReference type="ARBA" id="ARBA00022679"/>
    </source>
</evidence>
<evidence type="ECO:0000313" key="8">
    <source>
        <dbReference type="EMBL" id="CEG37619.1"/>
    </source>
</evidence>
<dbReference type="Proteomes" id="UP000054928">
    <property type="component" value="Unassembled WGS sequence"/>
</dbReference>
<dbReference type="SUPFAM" id="SSF55931">
    <property type="entry name" value="Glutamine synthetase/guanido kinase"/>
    <property type="match status" value="1"/>
</dbReference>
<dbReference type="EMBL" id="CCYD01000288">
    <property type="protein sequence ID" value="CEG37619.1"/>
    <property type="molecule type" value="Genomic_DNA"/>
</dbReference>
<comment type="caution">
    <text evidence="5">Lacks conserved residue(s) required for the propagation of feature annotation.</text>
</comment>
<dbReference type="InterPro" id="IPR000749">
    <property type="entry name" value="ATP-guanido_PTrfase"/>
</dbReference>
<dbReference type="STRING" id="4781.A0A0N7L441"/>